<name>A0ACA9UQ40_BIOOC</name>
<sequence length="87" mass="9786">MSQIPETTSAMQELAQQYSLSARGAQGVFNRDIWGPREKSMGNPWSQTNPEGTIILRLAENSLMHDEVSEFIKHQVRISLQSQDVSP</sequence>
<keyword evidence="2" id="KW-1185">Reference proteome</keyword>
<comment type="caution">
    <text evidence="1">The sequence shown here is derived from an EMBL/GenBank/DDBJ whole genome shotgun (WGS) entry which is preliminary data.</text>
</comment>
<protein>
    <submittedName>
        <fullName evidence="1">Uncharacterized protein</fullName>
    </submittedName>
</protein>
<evidence type="ECO:0000313" key="1">
    <source>
        <dbReference type="EMBL" id="CAG9955561.1"/>
    </source>
</evidence>
<reference evidence="1" key="1">
    <citation type="submission" date="2020-04" db="EMBL/GenBank/DDBJ databases">
        <authorList>
            <person name="Broberg M."/>
        </authorList>
    </citation>
    <scope>NUCLEOTIDE SEQUENCE</scope>
</reference>
<dbReference type="EMBL" id="CADEHS020000596">
    <property type="protein sequence ID" value="CAG9955561.1"/>
    <property type="molecule type" value="Genomic_DNA"/>
</dbReference>
<accession>A0ACA9UQ40</accession>
<evidence type="ECO:0000313" key="2">
    <source>
        <dbReference type="Proteomes" id="UP000836387"/>
    </source>
</evidence>
<reference evidence="1" key="2">
    <citation type="submission" date="2021-10" db="EMBL/GenBank/DDBJ databases">
        <authorList>
            <person name="Piombo E."/>
        </authorList>
    </citation>
    <scope>NUCLEOTIDE SEQUENCE</scope>
</reference>
<gene>
    <name evidence="1" type="ORF">CRV2_00017351</name>
</gene>
<dbReference type="Proteomes" id="UP000836387">
    <property type="component" value="Unassembled WGS sequence"/>
</dbReference>
<organism evidence="1 2">
    <name type="scientific">Clonostachys rosea f. rosea IK726</name>
    <dbReference type="NCBI Taxonomy" id="1349383"/>
    <lineage>
        <taxon>Eukaryota</taxon>
        <taxon>Fungi</taxon>
        <taxon>Dikarya</taxon>
        <taxon>Ascomycota</taxon>
        <taxon>Pezizomycotina</taxon>
        <taxon>Sordariomycetes</taxon>
        <taxon>Hypocreomycetidae</taxon>
        <taxon>Hypocreales</taxon>
        <taxon>Bionectriaceae</taxon>
        <taxon>Clonostachys</taxon>
    </lineage>
</organism>
<proteinExistence type="predicted"/>